<dbReference type="RefSeq" id="YP_009297169.1">
    <property type="nucleotide sequence ID" value="NC_031175.1"/>
</dbReference>
<evidence type="ECO:0000256" key="2">
    <source>
        <dbReference type="ARBA" id="ARBA00022694"/>
    </source>
</evidence>
<evidence type="ECO:0000259" key="7">
    <source>
        <dbReference type="Pfam" id="PF01171"/>
    </source>
</evidence>
<dbReference type="AlphaFoldDB" id="A0A1C9CDS2"/>
<dbReference type="PANTHER" id="PTHR43033">
    <property type="entry name" value="TRNA(ILE)-LYSIDINE SYNTHASE-RELATED"/>
    <property type="match status" value="1"/>
</dbReference>
<dbReference type="Pfam" id="PF01171">
    <property type="entry name" value="ATP_bind_3"/>
    <property type="match status" value="1"/>
</dbReference>
<sequence>MSCILKIMLELHKNNTINKILLSFSGGQDSMCLLKLLSGLPDLIKTDIFTIHFDHEWRLDSQINCVYYCFNSNFAKDDEVSSRKWRYQELILISQALNIQYIATAHTATDKIETVFYNLMRGSGLNGLTSNSEILYLGTGVKIIRPLFHLSRSELSWLTRKYFIPVWTDSTNFDYHLARNKIRNELMPYMKNQFNPKLDQELCRFIEHLIYEFDYIQSKACFLYKIMLHPVKKSLNRKILEKLHPAIKVRILSIFLYPISKNHMTNIIINEIKESVNRNIFIINSKYYLYLGHSWIHILKKA</sequence>
<dbReference type="PANTHER" id="PTHR43033:SF1">
    <property type="entry name" value="TRNA(ILE)-LYSIDINE SYNTHASE-RELATED"/>
    <property type="match status" value="1"/>
</dbReference>
<keyword evidence="2 6" id="KW-0819">tRNA processing</keyword>
<feature type="domain" description="tRNA(Ile)-lysidine/2-thiocytidine synthase N-terminal" evidence="7">
    <location>
        <begin position="19"/>
        <end position="185"/>
    </location>
</feature>
<dbReference type="GeneID" id="29073649"/>
<organism evidence="8">
    <name type="scientific">Porphyridium sordidum</name>
    <name type="common">Red alga</name>
    <dbReference type="NCBI Taxonomy" id="28024"/>
    <lineage>
        <taxon>Eukaryota</taxon>
        <taxon>Rhodophyta</taxon>
        <taxon>Bangiophyceae</taxon>
        <taxon>Porphyridiales</taxon>
        <taxon>Porphyridiaceae</taxon>
        <taxon>Porphyridium</taxon>
    </lineage>
</organism>
<dbReference type="GO" id="GO:0032267">
    <property type="term" value="F:tRNA(Ile)-lysidine synthase activity"/>
    <property type="evidence" value="ECO:0007669"/>
    <property type="project" value="UniProtKB-EC"/>
</dbReference>
<evidence type="ECO:0000256" key="5">
    <source>
        <dbReference type="ARBA" id="ARBA00048539"/>
    </source>
</evidence>
<accession>A0A1C9CDS2</accession>
<name>A0A1C9CDS2_PORSO</name>
<comment type="catalytic activity">
    <reaction evidence="5 6">
        <text>cytidine(34) in tRNA(Ile2) + L-lysine + ATP = lysidine(34) in tRNA(Ile2) + AMP + diphosphate + H(+)</text>
        <dbReference type="Rhea" id="RHEA:43744"/>
        <dbReference type="Rhea" id="RHEA-COMP:10625"/>
        <dbReference type="Rhea" id="RHEA-COMP:10670"/>
        <dbReference type="ChEBI" id="CHEBI:15378"/>
        <dbReference type="ChEBI" id="CHEBI:30616"/>
        <dbReference type="ChEBI" id="CHEBI:32551"/>
        <dbReference type="ChEBI" id="CHEBI:33019"/>
        <dbReference type="ChEBI" id="CHEBI:82748"/>
        <dbReference type="ChEBI" id="CHEBI:83665"/>
        <dbReference type="ChEBI" id="CHEBI:456215"/>
        <dbReference type="EC" id="6.3.4.19"/>
    </reaction>
</comment>
<dbReference type="NCBIfam" id="TIGR02432">
    <property type="entry name" value="lysidine_TilS_N"/>
    <property type="match status" value="1"/>
</dbReference>
<gene>
    <name evidence="6 8" type="primary">tilS</name>
    <name evidence="8" type="ORF">Psor_037</name>
</gene>
<evidence type="ECO:0000313" key="8">
    <source>
        <dbReference type="EMBL" id="AOM66512.1"/>
    </source>
</evidence>
<comment type="similarity">
    <text evidence="6">Belongs to the tRNA(Ile)-lysidine synthase family.</text>
</comment>
<keyword evidence="4 6" id="KW-0067">ATP-binding</keyword>
<dbReference type="GO" id="GO:0005524">
    <property type="term" value="F:ATP binding"/>
    <property type="evidence" value="ECO:0007669"/>
    <property type="project" value="UniProtKB-UniRule"/>
</dbReference>
<dbReference type="InterPro" id="IPR014729">
    <property type="entry name" value="Rossmann-like_a/b/a_fold"/>
</dbReference>
<dbReference type="HAMAP" id="MF_01161">
    <property type="entry name" value="tRNA_Ile_lys_synt"/>
    <property type="match status" value="1"/>
</dbReference>
<keyword evidence="3 6" id="KW-0547">Nucleotide-binding</keyword>
<dbReference type="InterPro" id="IPR012795">
    <property type="entry name" value="tRNA_Ile_lys_synt_N"/>
</dbReference>
<dbReference type="GO" id="GO:0006400">
    <property type="term" value="P:tRNA modification"/>
    <property type="evidence" value="ECO:0007669"/>
    <property type="project" value="UniProtKB-UniRule"/>
</dbReference>
<reference evidence="8" key="1">
    <citation type="journal article" date="2016" name="BMC Biol.">
        <title>Parallel evolution of highly conserved plastid genome architecture in red seaweeds and seed plants.</title>
        <authorList>
            <person name="Lee J."/>
            <person name="Cho C.H."/>
            <person name="Park S.I."/>
            <person name="Choi J.W."/>
            <person name="Song H.S."/>
            <person name="West J.A."/>
            <person name="Bhattacharya D."/>
            <person name="Yoon H.S."/>
        </authorList>
    </citation>
    <scope>NUCLEOTIDE SEQUENCE</scope>
</reference>
<dbReference type="Gene3D" id="3.40.50.620">
    <property type="entry name" value="HUPs"/>
    <property type="match status" value="1"/>
</dbReference>
<dbReference type="SUPFAM" id="SSF52402">
    <property type="entry name" value="Adenine nucleotide alpha hydrolases-like"/>
    <property type="match status" value="1"/>
</dbReference>
<evidence type="ECO:0000256" key="3">
    <source>
        <dbReference type="ARBA" id="ARBA00022741"/>
    </source>
</evidence>
<dbReference type="CDD" id="cd01992">
    <property type="entry name" value="TilS_N"/>
    <property type="match status" value="1"/>
</dbReference>
<evidence type="ECO:0000256" key="4">
    <source>
        <dbReference type="ARBA" id="ARBA00022840"/>
    </source>
</evidence>
<dbReference type="SUPFAM" id="SSF82829">
    <property type="entry name" value="MesJ substrate recognition domain-like"/>
    <property type="match status" value="1"/>
</dbReference>
<proteinExistence type="inferred from homology"/>
<dbReference type="EMBL" id="KX284720">
    <property type="protein sequence ID" value="AOM66512.1"/>
    <property type="molecule type" value="Genomic_DNA"/>
</dbReference>
<feature type="binding site" evidence="6">
    <location>
        <begin position="25"/>
        <end position="30"/>
    </location>
    <ligand>
        <name>ATP</name>
        <dbReference type="ChEBI" id="CHEBI:30616"/>
    </ligand>
</feature>
<dbReference type="InterPro" id="IPR011063">
    <property type="entry name" value="TilS/TtcA_N"/>
</dbReference>
<comment type="function">
    <text evidence="6">Ligates lysine onto the cytidine present at position 34 of the AUA codon-specific tRNA(Ile) that contains the anticodon CAU, in an ATP-dependent manner. Cytidine is converted to lysidine, thus changing the amino acid specificity of the tRNA from methionine to isoleucine.</text>
</comment>
<geneLocation type="plastid" evidence="8"/>
<evidence type="ECO:0000256" key="1">
    <source>
        <dbReference type="ARBA" id="ARBA00022598"/>
    </source>
</evidence>
<evidence type="ECO:0000256" key="6">
    <source>
        <dbReference type="HAMAP-Rule" id="MF_01161"/>
    </source>
</evidence>
<keyword evidence="1 6" id="KW-0436">Ligase</keyword>
<protein>
    <recommendedName>
        <fullName evidence="6">tRNA(Ile)-lysidine synthase</fullName>
        <ecNumber evidence="6">6.3.4.19</ecNumber>
    </recommendedName>
    <alternativeName>
        <fullName evidence="6">tRNA(Ile)-2-lysyl-cytidine synthase</fullName>
    </alternativeName>
    <alternativeName>
        <fullName evidence="6">tRNA(Ile)-lysidine synthetase</fullName>
    </alternativeName>
</protein>
<dbReference type="EC" id="6.3.4.19" evidence="6"/>
<dbReference type="InterPro" id="IPR012094">
    <property type="entry name" value="tRNA_Ile_lys_synt"/>
</dbReference>
<comment type="domain">
    <text evidence="6">The N-terminal region contains the highly conserved SGGXDS motif, predicted to be a P-loop motif involved in ATP binding.</text>
</comment>
<keyword evidence="8" id="KW-0934">Plastid</keyword>